<accession>A0A371XA28</accession>
<sequence length="464" mass="52788">MSNAMPSTDAAAMPPRPFRAPAPVPHSEPLSFFGFIRTATRNPIEIWGTRAFKEPYVVGKWLGVPNIVLNEPRAVRHVHVENPKNYVMQPLRQRLLRPLLRDGLLTAEGQLWRRTRKAIAPVFTPRHIAGFTEPMAARCENAAERLRGMAGQTVDISHETTLLTFDILQATLFSDDIESEPNEFARSTAQFLGSMGRVDPLDLLGAPDFLPRIRRLRGRKSMLYFRSMIAETIVKRQRQMEKDPNGVPPDLLTLLLKADGLSRDEIEDNIITFIGAGHETTARSLAWTFYLLSQAPDELRKVEEEIDRVLPTLDHPSQYLDALPRTRAVFEESMRLYPPAASLNRTALRPDRIGDLEIPAGSTVLVMPWLIHRHEMLWDRPDHFIPDRFMPENREKLDRYQYLPFGVGPRICIGASFALQEAVIALAILMRSLRFEFAGSKQPSVIQRITIQPEDGLPMTIRER</sequence>
<evidence type="ECO:0000256" key="3">
    <source>
        <dbReference type="ARBA" id="ARBA00022723"/>
    </source>
</evidence>
<dbReference type="InterPro" id="IPR036396">
    <property type="entry name" value="Cyt_P450_sf"/>
</dbReference>
<evidence type="ECO:0000256" key="7">
    <source>
        <dbReference type="PIRSR" id="PIRSR602401-1"/>
    </source>
</evidence>
<proteinExistence type="inferred from homology"/>
<dbReference type="GO" id="GO:0004497">
    <property type="term" value="F:monooxygenase activity"/>
    <property type="evidence" value="ECO:0007669"/>
    <property type="project" value="UniProtKB-KW"/>
</dbReference>
<dbReference type="PRINTS" id="PR00463">
    <property type="entry name" value="EP450I"/>
</dbReference>
<evidence type="ECO:0000256" key="2">
    <source>
        <dbReference type="ARBA" id="ARBA00022617"/>
    </source>
</evidence>
<comment type="caution">
    <text evidence="10">The sequence shown here is derived from an EMBL/GenBank/DDBJ whole genome shotgun (WGS) entry which is preliminary data.</text>
</comment>
<keyword evidence="3 7" id="KW-0479">Metal-binding</keyword>
<evidence type="ECO:0000313" key="10">
    <source>
        <dbReference type="EMBL" id="RFC66085.1"/>
    </source>
</evidence>
<evidence type="ECO:0000256" key="9">
    <source>
        <dbReference type="SAM" id="MobiDB-lite"/>
    </source>
</evidence>
<evidence type="ECO:0000313" key="11">
    <source>
        <dbReference type="Proteomes" id="UP000264310"/>
    </source>
</evidence>
<evidence type="ECO:0000256" key="4">
    <source>
        <dbReference type="ARBA" id="ARBA00023002"/>
    </source>
</evidence>
<dbReference type="InterPro" id="IPR017972">
    <property type="entry name" value="Cyt_P450_CS"/>
</dbReference>
<dbReference type="PRINTS" id="PR00385">
    <property type="entry name" value="P450"/>
</dbReference>
<gene>
    <name evidence="10" type="ORF">DYI37_01035</name>
</gene>
<dbReference type="InterPro" id="IPR001128">
    <property type="entry name" value="Cyt_P450"/>
</dbReference>
<dbReference type="GO" id="GO:0020037">
    <property type="term" value="F:heme binding"/>
    <property type="evidence" value="ECO:0007669"/>
    <property type="project" value="InterPro"/>
</dbReference>
<dbReference type="InterPro" id="IPR050196">
    <property type="entry name" value="Cytochrome_P450_Monoox"/>
</dbReference>
<protein>
    <submittedName>
        <fullName evidence="10">Cytochrome P450</fullName>
    </submittedName>
</protein>
<dbReference type="Gene3D" id="1.10.630.10">
    <property type="entry name" value="Cytochrome P450"/>
    <property type="match status" value="1"/>
</dbReference>
<evidence type="ECO:0000256" key="5">
    <source>
        <dbReference type="ARBA" id="ARBA00023004"/>
    </source>
</evidence>
<comment type="cofactor">
    <cofactor evidence="7">
        <name>heme</name>
        <dbReference type="ChEBI" id="CHEBI:30413"/>
    </cofactor>
</comment>
<dbReference type="SUPFAM" id="SSF48264">
    <property type="entry name" value="Cytochrome P450"/>
    <property type="match status" value="1"/>
</dbReference>
<dbReference type="PROSITE" id="PS00086">
    <property type="entry name" value="CYTOCHROME_P450"/>
    <property type="match status" value="1"/>
</dbReference>
<feature type="binding site" description="axial binding residue" evidence="7">
    <location>
        <position position="412"/>
    </location>
    <ligand>
        <name>heme</name>
        <dbReference type="ChEBI" id="CHEBI:30413"/>
    </ligand>
    <ligandPart>
        <name>Fe</name>
        <dbReference type="ChEBI" id="CHEBI:18248"/>
    </ligandPart>
</feature>
<dbReference type="GO" id="GO:0016705">
    <property type="term" value="F:oxidoreductase activity, acting on paired donors, with incorporation or reduction of molecular oxygen"/>
    <property type="evidence" value="ECO:0007669"/>
    <property type="project" value="InterPro"/>
</dbReference>
<dbReference type="Proteomes" id="UP000264310">
    <property type="component" value="Unassembled WGS sequence"/>
</dbReference>
<evidence type="ECO:0000256" key="1">
    <source>
        <dbReference type="ARBA" id="ARBA00010617"/>
    </source>
</evidence>
<dbReference type="AlphaFoldDB" id="A0A371XA28"/>
<name>A0A371XA28_9HYPH</name>
<dbReference type="PANTHER" id="PTHR24291">
    <property type="entry name" value="CYTOCHROME P450 FAMILY 4"/>
    <property type="match status" value="1"/>
</dbReference>
<evidence type="ECO:0000256" key="8">
    <source>
        <dbReference type="RuleBase" id="RU000461"/>
    </source>
</evidence>
<keyword evidence="6 8" id="KW-0503">Monooxygenase</keyword>
<dbReference type="GO" id="GO:0005506">
    <property type="term" value="F:iron ion binding"/>
    <property type="evidence" value="ECO:0007669"/>
    <property type="project" value="InterPro"/>
</dbReference>
<keyword evidence="4 8" id="KW-0560">Oxidoreductase</keyword>
<dbReference type="RefSeq" id="WP_116681336.1">
    <property type="nucleotide sequence ID" value="NZ_QURL01000001.1"/>
</dbReference>
<evidence type="ECO:0000256" key="6">
    <source>
        <dbReference type="ARBA" id="ARBA00023033"/>
    </source>
</evidence>
<dbReference type="PANTHER" id="PTHR24291:SF50">
    <property type="entry name" value="BIFUNCTIONAL ALBAFLAVENONE MONOOXYGENASE_TERPENE SYNTHASE"/>
    <property type="match status" value="1"/>
</dbReference>
<dbReference type="Pfam" id="PF00067">
    <property type="entry name" value="p450"/>
    <property type="match status" value="1"/>
</dbReference>
<keyword evidence="11" id="KW-1185">Reference proteome</keyword>
<reference evidence="10 11" key="1">
    <citation type="submission" date="2018-08" db="EMBL/GenBank/DDBJ databases">
        <title>Fulvimarina sp. 85, whole genome shotgun sequence.</title>
        <authorList>
            <person name="Tuo L."/>
        </authorList>
    </citation>
    <scope>NUCLEOTIDE SEQUENCE [LARGE SCALE GENOMIC DNA]</scope>
    <source>
        <strain evidence="10 11">85</strain>
    </source>
</reference>
<dbReference type="InterPro" id="IPR002401">
    <property type="entry name" value="Cyt_P450_E_grp-I"/>
</dbReference>
<keyword evidence="2 7" id="KW-0349">Heme</keyword>
<dbReference type="OrthoDB" id="9764248at2"/>
<keyword evidence="5 7" id="KW-0408">Iron</keyword>
<organism evidence="10 11">
    <name type="scientific">Fulvimarina endophytica</name>
    <dbReference type="NCBI Taxonomy" id="2293836"/>
    <lineage>
        <taxon>Bacteria</taxon>
        <taxon>Pseudomonadati</taxon>
        <taxon>Pseudomonadota</taxon>
        <taxon>Alphaproteobacteria</taxon>
        <taxon>Hyphomicrobiales</taxon>
        <taxon>Aurantimonadaceae</taxon>
        <taxon>Fulvimarina</taxon>
    </lineage>
</organism>
<feature type="region of interest" description="Disordered" evidence="9">
    <location>
        <begin position="1"/>
        <end position="20"/>
    </location>
</feature>
<dbReference type="EMBL" id="QURL01000001">
    <property type="protein sequence ID" value="RFC66085.1"/>
    <property type="molecule type" value="Genomic_DNA"/>
</dbReference>
<comment type="similarity">
    <text evidence="1 8">Belongs to the cytochrome P450 family.</text>
</comment>